<organism evidence="1 2">
    <name type="scientific">Segatella copri</name>
    <dbReference type="NCBI Taxonomy" id="165179"/>
    <lineage>
        <taxon>Bacteria</taxon>
        <taxon>Pseudomonadati</taxon>
        <taxon>Bacteroidota</taxon>
        <taxon>Bacteroidia</taxon>
        <taxon>Bacteroidales</taxon>
        <taxon>Prevotellaceae</taxon>
        <taxon>Segatella</taxon>
    </lineage>
</organism>
<dbReference type="EMBL" id="JAHOEI010000080">
    <property type="protein sequence ID" value="MBV3388897.1"/>
    <property type="molecule type" value="Genomic_DNA"/>
</dbReference>
<accession>A0AAW4N260</accession>
<dbReference type="Proteomes" id="UP001196765">
    <property type="component" value="Unassembled WGS sequence"/>
</dbReference>
<sequence length="153" mass="17175">MSKLLDSFLNGLAGSSGKSISDGLSDVSKGLKQIKQEIAEIIVKSDATDSLNAEILTYFCENIKSIEIEPLTSHSEYNDILKWAAHNRCGDRLYLVRHDESKNKATMIFVFFGQGEDLLLDDTHPQRCYIATELPNSIKDLFAEKSIFVQPFK</sequence>
<reference evidence="1" key="1">
    <citation type="submission" date="2021-06" db="EMBL/GenBank/DDBJ databases">
        <title>Collection of gut derived symbiotic bacterial strains cultured from healthy donors.</title>
        <authorList>
            <person name="Lin H."/>
            <person name="Littmann E."/>
            <person name="Pamer E.G."/>
        </authorList>
    </citation>
    <scope>NUCLEOTIDE SEQUENCE</scope>
    <source>
        <strain evidence="1">MSK.21.74</strain>
    </source>
</reference>
<comment type="caution">
    <text evidence="1">The sequence shown here is derived from an EMBL/GenBank/DDBJ whole genome shotgun (WGS) entry which is preliminary data.</text>
</comment>
<name>A0AAW4N260_9BACT</name>
<evidence type="ECO:0000313" key="1">
    <source>
        <dbReference type="EMBL" id="MBV3388897.1"/>
    </source>
</evidence>
<dbReference type="RefSeq" id="WP_217745051.1">
    <property type="nucleotide sequence ID" value="NZ_JAHOEI010000080.1"/>
</dbReference>
<protein>
    <submittedName>
        <fullName evidence="1">Uncharacterized protein</fullName>
    </submittedName>
</protein>
<proteinExistence type="predicted"/>
<evidence type="ECO:0000313" key="2">
    <source>
        <dbReference type="Proteomes" id="UP001196765"/>
    </source>
</evidence>
<gene>
    <name evidence="1" type="ORF">KSW82_14295</name>
</gene>
<dbReference type="AlphaFoldDB" id="A0AAW4N260"/>